<gene>
    <name evidence="1" type="ORF">J122_2656</name>
</gene>
<dbReference type="PATRIC" id="fig|1306954.6.peg.945"/>
<dbReference type="EMBL" id="LOCO01000014">
    <property type="protein sequence ID" value="KXO08802.1"/>
    <property type="molecule type" value="Genomic_DNA"/>
</dbReference>
<sequence length="101" mass="11769">MGLSIDDAEVEIWGWVMTSYIEEGLNKDERWYELRGQVSGSKLNHLFLGYLNKVTPQPNQPDYINDFEFSYDDRGWNHIPVGFVSEGDYKDFIQDFGVLIV</sequence>
<comment type="caution">
    <text evidence="1">The sequence shown here is derived from an EMBL/GenBank/DDBJ whole genome shotgun (WGS) entry which is preliminary data.</text>
</comment>
<evidence type="ECO:0000313" key="1">
    <source>
        <dbReference type="EMBL" id="KXO08802.1"/>
    </source>
</evidence>
<reference evidence="2" key="1">
    <citation type="submission" date="2015-12" db="EMBL/GenBank/DDBJ databases">
        <authorList>
            <person name="Lima A."/>
            <person name="Farahani Zayas N."/>
            <person name="Castro Da Silva M.A."/>
            <person name="Cabral A."/>
            <person name="Pessatti M.L."/>
        </authorList>
    </citation>
    <scope>NUCLEOTIDE SEQUENCE [LARGE SCALE GENOMIC DNA]</scope>
    <source>
        <strain evidence="2">LAMA 842</strain>
    </source>
</reference>
<accession>A0A137S8P1</accession>
<keyword evidence="2" id="KW-1185">Reference proteome</keyword>
<evidence type="ECO:0000313" key="2">
    <source>
        <dbReference type="Proteomes" id="UP000070282"/>
    </source>
</evidence>
<organism evidence="1 2">
    <name type="scientific">Marinobacter excellens LAMA 842</name>
    <dbReference type="NCBI Taxonomy" id="1306954"/>
    <lineage>
        <taxon>Bacteria</taxon>
        <taxon>Pseudomonadati</taxon>
        <taxon>Pseudomonadota</taxon>
        <taxon>Gammaproteobacteria</taxon>
        <taxon>Pseudomonadales</taxon>
        <taxon>Marinobacteraceae</taxon>
        <taxon>Marinobacter</taxon>
    </lineage>
</organism>
<dbReference type="AlphaFoldDB" id="A0A137S8P1"/>
<protein>
    <submittedName>
        <fullName evidence="1">Uncharacterized protein</fullName>
    </submittedName>
</protein>
<name>A0A137S8P1_9GAMM</name>
<proteinExistence type="predicted"/>
<dbReference type="Proteomes" id="UP000070282">
    <property type="component" value="Unassembled WGS sequence"/>
</dbReference>